<dbReference type="GO" id="GO:0043448">
    <property type="term" value="P:alkane catabolic process"/>
    <property type="evidence" value="ECO:0007669"/>
    <property type="project" value="TreeGrafter"/>
</dbReference>
<dbReference type="AlphaFoldDB" id="F4C6B0"/>
<protein>
    <recommendedName>
        <fullName evidence="3">Lipoprotein</fullName>
    </recommendedName>
</protein>
<accession>F4C6B0</accession>
<evidence type="ECO:0008006" key="3">
    <source>
        <dbReference type="Google" id="ProtNLM"/>
    </source>
</evidence>
<organism evidence="2">
    <name type="scientific">Sphingobacterium sp. (strain 21)</name>
    <dbReference type="NCBI Taxonomy" id="743722"/>
    <lineage>
        <taxon>Bacteria</taxon>
        <taxon>Pseudomonadati</taxon>
        <taxon>Bacteroidota</taxon>
        <taxon>Sphingobacteriia</taxon>
        <taxon>Sphingobacteriales</taxon>
        <taxon>Sphingobacteriaceae</taxon>
        <taxon>Sphingobacterium</taxon>
    </lineage>
</organism>
<reference evidence="2" key="1">
    <citation type="submission" date="2011-03" db="EMBL/GenBank/DDBJ databases">
        <title>Complete sequence of Sphingobacterium sp. 21.</title>
        <authorList>
            <consortium name="US DOE Joint Genome Institute"/>
            <person name="Lucas S."/>
            <person name="Copeland A."/>
            <person name="Lapidus A."/>
            <person name="Cheng J.-F."/>
            <person name="Goodwin L."/>
            <person name="Pitluck S."/>
            <person name="Davenport K."/>
            <person name="Detter J.C."/>
            <person name="Han C."/>
            <person name="Tapia R."/>
            <person name="Land M."/>
            <person name="Hauser L."/>
            <person name="Kyrpides N."/>
            <person name="Ivanova N."/>
            <person name="Ovchinnikova G."/>
            <person name="Pagani I."/>
            <person name="Siebers A.K."/>
            <person name="Allgaier M."/>
            <person name="Thelen M.P."/>
            <person name="Hugenholtz P."/>
            <person name="Woyke T."/>
        </authorList>
    </citation>
    <scope>NUCLEOTIDE SEQUENCE</scope>
    <source>
        <strain evidence="2">21</strain>
    </source>
</reference>
<feature type="signal peptide" evidence="1">
    <location>
        <begin position="1"/>
        <end position="23"/>
    </location>
</feature>
<dbReference type="OrthoDB" id="597632at2"/>
<dbReference type="STRING" id="743722.Sph21_4826"/>
<dbReference type="PANTHER" id="PTHR39335">
    <property type="entry name" value="BLL4220 PROTEIN"/>
    <property type="match status" value="1"/>
</dbReference>
<dbReference type="HOGENOM" id="CLU_058029_1_0_10"/>
<dbReference type="PANTHER" id="PTHR39335:SF1">
    <property type="entry name" value="BLL4220 PROTEIN"/>
    <property type="match status" value="1"/>
</dbReference>
<dbReference type="InterPro" id="IPR005297">
    <property type="entry name" value="Lipoprotein_repeat"/>
</dbReference>
<proteinExistence type="predicted"/>
<name>F4C6B0_SPHS2</name>
<evidence type="ECO:0000256" key="1">
    <source>
        <dbReference type="SAM" id="SignalP"/>
    </source>
</evidence>
<keyword evidence="1" id="KW-0732">Signal</keyword>
<dbReference type="KEGG" id="shg:Sph21_4826"/>
<feature type="chain" id="PRO_5003311170" description="Lipoprotein" evidence="1">
    <location>
        <begin position="24"/>
        <end position="280"/>
    </location>
</feature>
<dbReference type="PROSITE" id="PS51257">
    <property type="entry name" value="PROKAR_LIPOPROTEIN"/>
    <property type="match status" value="1"/>
</dbReference>
<dbReference type="EMBL" id="CP002584">
    <property type="protein sequence ID" value="ADZ81333.1"/>
    <property type="molecule type" value="Genomic_DNA"/>
</dbReference>
<gene>
    <name evidence="2" type="ordered locus">Sph21_4826</name>
</gene>
<dbReference type="Pfam" id="PF03640">
    <property type="entry name" value="Lipoprotein_15"/>
    <property type="match status" value="3"/>
</dbReference>
<evidence type="ECO:0000313" key="2">
    <source>
        <dbReference type="EMBL" id="ADZ81333.1"/>
    </source>
</evidence>
<dbReference type="eggNOG" id="COG4315">
    <property type="taxonomic scope" value="Bacteria"/>
</dbReference>
<dbReference type="PATRIC" id="fig|743722.3.peg.5121"/>
<sequence length="280" mass="30664">MKTKNILNALSFFFAACMITACSDDDQDNYIPAKQGIQVRTDNEFGKVLTTPEGKTLYFFAPDVNGSANCNGQCAITWPAYYSENAAAVAGIDPKDIGVITGQGGKKQNTYKGWPLYQFSNDSQVNDIKGDAVNGTWFVAKPDYILMIANAQLVGADGKNYKEDLAEGNGITPYFTNGAGRTVYSFTQDTFNKNNFTKEDFSNDAVWPIYQSEAGPTPSVIKKDLLGSITVFGKKQLTYNGRPLYYYGQDTKRGDTKGVSVPRPGVWPYVNLETSRAAGQ</sequence>